<evidence type="ECO:0000313" key="3">
    <source>
        <dbReference type="Proteomes" id="UP000537775"/>
    </source>
</evidence>
<dbReference type="RefSeq" id="WP_184751041.1">
    <property type="nucleotide sequence ID" value="NZ_BAAAJR010000005.1"/>
</dbReference>
<keyword evidence="3" id="KW-1185">Reference proteome</keyword>
<keyword evidence="1" id="KW-0472">Membrane</keyword>
<protein>
    <submittedName>
        <fullName evidence="2">Uncharacterized protein</fullName>
    </submittedName>
</protein>
<dbReference type="Proteomes" id="UP000537775">
    <property type="component" value="Unassembled WGS sequence"/>
</dbReference>
<comment type="caution">
    <text evidence="2">The sequence shown here is derived from an EMBL/GenBank/DDBJ whole genome shotgun (WGS) entry which is preliminary data.</text>
</comment>
<keyword evidence="1" id="KW-1133">Transmembrane helix</keyword>
<reference evidence="2 3" key="1">
    <citation type="submission" date="2020-08" db="EMBL/GenBank/DDBJ databases">
        <title>Sequencing the genomes of 1000 actinobacteria strains.</title>
        <authorList>
            <person name="Klenk H.-P."/>
        </authorList>
    </citation>
    <scope>NUCLEOTIDE SEQUENCE [LARGE SCALE GENOMIC DNA]</scope>
    <source>
        <strain evidence="2 3">DSM 12511</strain>
    </source>
</reference>
<organism evidence="2 3">
    <name type="scientific">Microbacterium thalassium</name>
    <dbReference type="NCBI Taxonomy" id="362649"/>
    <lineage>
        <taxon>Bacteria</taxon>
        <taxon>Bacillati</taxon>
        <taxon>Actinomycetota</taxon>
        <taxon>Actinomycetes</taxon>
        <taxon>Micrococcales</taxon>
        <taxon>Microbacteriaceae</taxon>
        <taxon>Microbacterium</taxon>
    </lineage>
</organism>
<accession>A0A7X0KVB7</accession>
<keyword evidence="1" id="KW-0812">Transmembrane</keyword>
<gene>
    <name evidence="2" type="ORF">HD594_002237</name>
</gene>
<proteinExistence type="predicted"/>
<evidence type="ECO:0000256" key="1">
    <source>
        <dbReference type="SAM" id="Phobius"/>
    </source>
</evidence>
<evidence type="ECO:0000313" key="2">
    <source>
        <dbReference type="EMBL" id="MBB6391924.1"/>
    </source>
</evidence>
<name>A0A7X0KVB7_9MICO</name>
<feature type="transmembrane region" description="Helical" evidence="1">
    <location>
        <begin position="30"/>
        <end position="50"/>
    </location>
</feature>
<dbReference type="EMBL" id="JACHML010000001">
    <property type="protein sequence ID" value="MBB6391924.1"/>
    <property type="molecule type" value="Genomic_DNA"/>
</dbReference>
<sequence length="62" mass="6779">MKGPWLLLGGLVIVAVVSWGFTGADAQPFILYGAYILTAAGLIVTTQELIARYRERRDRGGR</sequence>
<dbReference type="AlphaFoldDB" id="A0A7X0KVB7"/>